<dbReference type="AlphaFoldDB" id="M9RGW5"/>
<reference evidence="1 2" key="1">
    <citation type="journal article" date="2013" name="PLoS ONE">
        <title>Poles Apart: Arctic and Antarctic Octadecabacter strains Share High Genome Plasticity and a New Type of Xanthorhodopsin.</title>
        <authorList>
            <person name="Vollmers J."/>
            <person name="Voget S."/>
            <person name="Dietrich S."/>
            <person name="Gollnow K."/>
            <person name="Smits M."/>
            <person name="Meyer K."/>
            <person name="Brinkhoff T."/>
            <person name="Simon M."/>
            <person name="Daniel R."/>
        </authorList>
    </citation>
    <scope>NUCLEOTIDE SEQUENCE [LARGE SCALE GENOMIC DNA]</scope>
    <source>
        <strain evidence="1 2">238</strain>
    </source>
</reference>
<gene>
    <name evidence="1" type="ORF">OA238_c17340</name>
</gene>
<dbReference type="KEGG" id="oar:OA238_c17340"/>
<proteinExistence type="predicted"/>
<accession>M9RGW5</accession>
<keyword evidence="2" id="KW-1185">Reference proteome</keyword>
<organism evidence="1 2">
    <name type="scientific">Octadecabacter arcticus 238</name>
    <dbReference type="NCBI Taxonomy" id="391616"/>
    <lineage>
        <taxon>Bacteria</taxon>
        <taxon>Pseudomonadati</taxon>
        <taxon>Pseudomonadota</taxon>
        <taxon>Alphaproteobacteria</taxon>
        <taxon>Rhodobacterales</taxon>
        <taxon>Roseobacteraceae</taxon>
        <taxon>Octadecabacter</taxon>
    </lineage>
</organism>
<sequence>MNLWNLAPTDDLVAFLIEAEQFDEAVAVTEAMLIGFEAGVQHLNLPSEYLPLKAEDQTNVSGRMLLSYFFVPDKVARLKAAKEISNLLLDEGNFRNLYLEKLGTLLYEADICDFLSVLKLSDPVPFSESEIRSVLRHPSVLSEYILETLGFSPQFENLEYSEFSNGDLRPSERMERSKNGVPNIWSMQIHRLSRACGLRLDLRIAAEWEELTKRKPFLFFNHTDYISEKYHSLDNVSCSLSWNCESAIVSAYLRTIGYCFVKGILDSANLAEYIVPALPFGEPLSDISPSQRPDFWPDFGNLNMSGSELSDAVLQHFLNEWKLPSEVPLFASGPLRSDERGIDIDWECMVVSEEDHQGQLTELFGHIYSCA</sequence>
<evidence type="ECO:0000313" key="1">
    <source>
        <dbReference type="EMBL" id="AGI71849.1"/>
    </source>
</evidence>
<name>M9RGW5_9RHOB</name>
<dbReference type="EMBL" id="CP003742">
    <property type="protein sequence ID" value="AGI71849.1"/>
    <property type="molecule type" value="Genomic_DNA"/>
</dbReference>
<evidence type="ECO:0000313" key="2">
    <source>
        <dbReference type="Proteomes" id="UP000004688"/>
    </source>
</evidence>
<dbReference type="Proteomes" id="UP000004688">
    <property type="component" value="Chromosome"/>
</dbReference>
<protein>
    <submittedName>
        <fullName evidence="1">Uncharacterized protein</fullName>
    </submittedName>
</protein>
<dbReference type="HOGENOM" id="CLU_745635_0_0_5"/>